<dbReference type="GO" id="GO:1902936">
    <property type="term" value="F:phosphatidylinositol bisphosphate binding"/>
    <property type="evidence" value="ECO:0007669"/>
    <property type="project" value="TreeGrafter"/>
</dbReference>
<dbReference type="SUPFAM" id="SSF52087">
    <property type="entry name" value="CRAL/TRIO domain"/>
    <property type="match status" value="1"/>
</dbReference>
<reference evidence="2" key="2">
    <citation type="submission" date="2023-05" db="EMBL/GenBank/DDBJ databases">
        <authorList>
            <person name="Fouks B."/>
        </authorList>
    </citation>
    <scope>NUCLEOTIDE SEQUENCE</scope>
    <source>
        <strain evidence="2">Stay&amp;Tobe</strain>
        <tissue evidence="2">Testes</tissue>
    </source>
</reference>
<organism evidence="2 3">
    <name type="scientific">Diploptera punctata</name>
    <name type="common">Pacific beetle cockroach</name>
    <dbReference type="NCBI Taxonomy" id="6984"/>
    <lineage>
        <taxon>Eukaryota</taxon>
        <taxon>Metazoa</taxon>
        <taxon>Ecdysozoa</taxon>
        <taxon>Arthropoda</taxon>
        <taxon>Hexapoda</taxon>
        <taxon>Insecta</taxon>
        <taxon>Pterygota</taxon>
        <taxon>Neoptera</taxon>
        <taxon>Polyneoptera</taxon>
        <taxon>Dictyoptera</taxon>
        <taxon>Blattodea</taxon>
        <taxon>Blaberoidea</taxon>
        <taxon>Blaberidae</taxon>
        <taxon>Diplopterinae</taxon>
        <taxon>Diploptera</taxon>
    </lineage>
</organism>
<dbReference type="EMBL" id="JASPKZ010003853">
    <property type="protein sequence ID" value="KAJ9591888.1"/>
    <property type="molecule type" value="Genomic_DNA"/>
</dbReference>
<name>A0AAD8A3W3_DIPPU</name>
<evidence type="ECO:0000259" key="1">
    <source>
        <dbReference type="PROSITE" id="PS50191"/>
    </source>
</evidence>
<gene>
    <name evidence="2" type="ORF">L9F63_001563</name>
</gene>
<dbReference type="Proteomes" id="UP001233999">
    <property type="component" value="Unassembled WGS sequence"/>
</dbReference>
<keyword evidence="3" id="KW-1185">Reference proteome</keyword>
<dbReference type="InterPro" id="IPR036273">
    <property type="entry name" value="CRAL/TRIO_N_dom_sf"/>
</dbReference>
<dbReference type="SMART" id="SM00516">
    <property type="entry name" value="SEC14"/>
    <property type="match status" value="1"/>
</dbReference>
<dbReference type="InterPro" id="IPR036865">
    <property type="entry name" value="CRAL-TRIO_dom_sf"/>
</dbReference>
<dbReference type="Gene3D" id="1.10.8.20">
    <property type="entry name" value="N-terminal domain of phosphatidylinositol transfer protein sec14p"/>
    <property type="match status" value="1"/>
</dbReference>
<dbReference type="AlphaFoldDB" id="A0AAD8A3W3"/>
<dbReference type="CDD" id="cd00170">
    <property type="entry name" value="SEC14"/>
    <property type="match status" value="1"/>
</dbReference>
<dbReference type="PANTHER" id="PTHR10174">
    <property type="entry name" value="ALPHA-TOCOPHEROL TRANSFER PROTEIN-RELATED"/>
    <property type="match status" value="1"/>
</dbReference>
<proteinExistence type="predicted"/>
<sequence length="285" mass="33313">MSKKGNTPTDEVCEGVAHLNIEDDKMRVQQAIEDLRSLVSGEKNLKVKMDDKFMLRYLRASDFNPKEAFNKMEKVYKFKVKYKDYYGTKSLTELKDNIEQNIVLVSEEYNHDGRRVLIMKLGDIDTSKNNIKDLAQLMEFWSELLLDEEESQKNGIHYIIDMGGLPYHLLKFITPKAATVYALREEMRPWKQLDLHIVNTSKFFQILMKIVQPFLGAKFKQHIHIHGKDWPSLHKFINPENLAQEHGGSKVEYDVKIMHKYLFENADKIEELVSLGYINQDNNAN</sequence>
<reference evidence="2" key="1">
    <citation type="journal article" date="2023" name="IScience">
        <title>Live-bearing cockroach genome reveals convergent evolutionary mechanisms linked to viviparity in insects and beyond.</title>
        <authorList>
            <person name="Fouks B."/>
            <person name="Harrison M.C."/>
            <person name="Mikhailova A.A."/>
            <person name="Marchal E."/>
            <person name="English S."/>
            <person name="Carruthers M."/>
            <person name="Jennings E.C."/>
            <person name="Chiamaka E.L."/>
            <person name="Frigard R.A."/>
            <person name="Pippel M."/>
            <person name="Attardo G.M."/>
            <person name="Benoit J.B."/>
            <person name="Bornberg-Bauer E."/>
            <person name="Tobe S.S."/>
        </authorList>
    </citation>
    <scope>NUCLEOTIDE SEQUENCE</scope>
    <source>
        <strain evidence="2">Stay&amp;Tobe</strain>
    </source>
</reference>
<dbReference type="InterPro" id="IPR011074">
    <property type="entry name" value="CRAL/TRIO_N_dom"/>
</dbReference>
<comment type="caution">
    <text evidence="2">The sequence shown here is derived from an EMBL/GenBank/DDBJ whole genome shotgun (WGS) entry which is preliminary data.</text>
</comment>
<accession>A0AAD8A3W3</accession>
<feature type="domain" description="CRAL-TRIO" evidence="1">
    <location>
        <begin position="91"/>
        <end position="254"/>
    </location>
</feature>
<dbReference type="PANTHER" id="PTHR10174:SF226">
    <property type="entry name" value="CLAVESIN-1-LIKE PROTEIN"/>
    <property type="match status" value="1"/>
</dbReference>
<evidence type="ECO:0000313" key="2">
    <source>
        <dbReference type="EMBL" id="KAJ9591888.1"/>
    </source>
</evidence>
<dbReference type="Gene3D" id="3.40.525.10">
    <property type="entry name" value="CRAL-TRIO lipid binding domain"/>
    <property type="match status" value="1"/>
</dbReference>
<dbReference type="SUPFAM" id="SSF46938">
    <property type="entry name" value="CRAL/TRIO N-terminal domain"/>
    <property type="match status" value="1"/>
</dbReference>
<protein>
    <recommendedName>
        <fullName evidence="1">CRAL-TRIO domain-containing protein</fullName>
    </recommendedName>
</protein>
<dbReference type="PROSITE" id="PS50191">
    <property type="entry name" value="CRAL_TRIO"/>
    <property type="match status" value="1"/>
</dbReference>
<dbReference type="SMART" id="SM01100">
    <property type="entry name" value="CRAL_TRIO_N"/>
    <property type="match status" value="1"/>
</dbReference>
<dbReference type="Pfam" id="PF00650">
    <property type="entry name" value="CRAL_TRIO"/>
    <property type="match status" value="1"/>
</dbReference>
<dbReference type="PRINTS" id="PR00180">
    <property type="entry name" value="CRETINALDHBP"/>
</dbReference>
<dbReference type="InterPro" id="IPR001251">
    <property type="entry name" value="CRAL-TRIO_dom"/>
</dbReference>
<evidence type="ECO:0000313" key="3">
    <source>
        <dbReference type="Proteomes" id="UP001233999"/>
    </source>
</evidence>
<dbReference type="Pfam" id="PF03765">
    <property type="entry name" value="CRAL_TRIO_N"/>
    <property type="match status" value="1"/>
</dbReference>
<dbReference type="GO" id="GO:0016020">
    <property type="term" value="C:membrane"/>
    <property type="evidence" value="ECO:0007669"/>
    <property type="project" value="TreeGrafter"/>
</dbReference>